<feature type="coiled-coil region" evidence="1">
    <location>
        <begin position="173"/>
        <end position="203"/>
    </location>
</feature>
<comment type="caution">
    <text evidence="2">The sequence shown here is derived from an EMBL/GenBank/DDBJ whole genome shotgun (WGS) entry which is preliminary data.</text>
</comment>
<gene>
    <name evidence="2" type="ORF">Tci_046459</name>
</gene>
<sequence>MEDTILELVEICRQKELLCMHDNVDDLIESALNTKLLSINSQRFDKKEQEVKNVVEQPAEQGNHIAPILLTKEPEYSPSMGYEHSNTTPKMKSDEIVKFGVEELVPILSEKKVTSEDERECDVPVCEDSSAFDVCDDHSEIFSDSKNDDDISSDEDDFEDIEYVEASLTDPEIVSVEEDNVVHQEEENDVEEEEVDLEDISQIQDIDLREKLLSITHLIANIESLNDNPTPDLVLNSSVSIPISKESDNSLSGNFLPEFKTFCDHTEETRSGITTTHADDSLPEYDSFCFKIKPDQDRLINFLKNDIPDDSRDPLLEEANVFLASDNSIPLGIENFGNDSKGDIRFLEELLIDDSIISHESSDSNFEDNP</sequence>
<evidence type="ECO:0000256" key="1">
    <source>
        <dbReference type="SAM" id="Coils"/>
    </source>
</evidence>
<evidence type="ECO:0000313" key="2">
    <source>
        <dbReference type="EMBL" id="GEU74481.1"/>
    </source>
</evidence>
<evidence type="ECO:0008006" key="3">
    <source>
        <dbReference type="Google" id="ProtNLM"/>
    </source>
</evidence>
<accession>A0A6L2MKF8</accession>
<dbReference type="EMBL" id="BKCJ010006893">
    <property type="protein sequence ID" value="GEU74481.1"/>
    <property type="molecule type" value="Genomic_DNA"/>
</dbReference>
<protein>
    <recommendedName>
        <fullName evidence="3">Reverse transcriptase domain-containing protein</fullName>
    </recommendedName>
</protein>
<keyword evidence="1" id="KW-0175">Coiled coil</keyword>
<name>A0A6L2MKF8_TANCI</name>
<organism evidence="2">
    <name type="scientific">Tanacetum cinerariifolium</name>
    <name type="common">Dalmatian daisy</name>
    <name type="synonym">Chrysanthemum cinerariifolium</name>
    <dbReference type="NCBI Taxonomy" id="118510"/>
    <lineage>
        <taxon>Eukaryota</taxon>
        <taxon>Viridiplantae</taxon>
        <taxon>Streptophyta</taxon>
        <taxon>Embryophyta</taxon>
        <taxon>Tracheophyta</taxon>
        <taxon>Spermatophyta</taxon>
        <taxon>Magnoliopsida</taxon>
        <taxon>eudicotyledons</taxon>
        <taxon>Gunneridae</taxon>
        <taxon>Pentapetalae</taxon>
        <taxon>asterids</taxon>
        <taxon>campanulids</taxon>
        <taxon>Asterales</taxon>
        <taxon>Asteraceae</taxon>
        <taxon>Asteroideae</taxon>
        <taxon>Anthemideae</taxon>
        <taxon>Anthemidinae</taxon>
        <taxon>Tanacetum</taxon>
    </lineage>
</organism>
<reference evidence="2" key="1">
    <citation type="journal article" date="2019" name="Sci. Rep.">
        <title>Draft genome of Tanacetum cinerariifolium, the natural source of mosquito coil.</title>
        <authorList>
            <person name="Yamashiro T."/>
            <person name="Shiraishi A."/>
            <person name="Satake H."/>
            <person name="Nakayama K."/>
        </authorList>
    </citation>
    <scope>NUCLEOTIDE SEQUENCE</scope>
</reference>
<proteinExistence type="predicted"/>
<dbReference type="AlphaFoldDB" id="A0A6L2MKF8"/>